<organism evidence="1 2">
    <name type="scientific">Oceanobacillus halophilus</name>
    <dbReference type="NCBI Taxonomy" id="930130"/>
    <lineage>
        <taxon>Bacteria</taxon>
        <taxon>Bacillati</taxon>
        <taxon>Bacillota</taxon>
        <taxon>Bacilli</taxon>
        <taxon>Bacillales</taxon>
        <taxon>Bacillaceae</taxon>
        <taxon>Oceanobacillus</taxon>
    </lineage>
</organism>
<name>A0A495AC28_9BACI</name>
<protein>
    <submittedName>
        <fullName evidence="1">Uncharacterized protein</fullName>
    </submittedName>
</protein>
<dbReference type="InterPro" id="IPR025619">
    <property type="entry name" value="YlzJ"/>
</dbReference>
<reference evidence="1 2" key="1">
    <citation type="journal article" date="2016" name="Int. J. Syst. Evol. Microbiol.">
        <title>Oceanobacillus halophilus sp. nov., a novel moderately halophilic bacterium from a hypersaline lake.</title>
        <authorList>
            <person name="Amoozegar M.A."/>
            <person name="Bagheri M."/>
            <person name="Makhdoumi A."/>
            <person name="Nikou M.M."/>
            <person name="Fazeli S.A.S."/>
            <person name="Schumann P."/>
            <person name="Sproer C."/>
            <person name="Sanchez-Porro C."/>
            <person name="Ventosa A."/>
        </authorList>
    </citation>
    <scope>NUCLEOTIDE SEQUENCE [LARGE SCALE GENOMIC DNA]</scope>
    <source>
        <strain evidence="1 2">DSM 23996</strain>
    </source>
</reference>
<accession>A0A495AC28</accession>
<comment type="caution">
    <text evidence="1">The sequence shown here is derived from an EMBL/GenBank/DDBJ whole genome shotgun (WGS) entry which is preliminary data.</text>
</comment>
<dbReference type="RefSeq" id="WP_121202616.1">
    <property type="nucleotide sequence ID" value="NZ_RBZP01000001.1"/>
</dbReference>
<sequence length="68" mass="7762">MILYTPLSESDIFPHTDNAYENRQCISYDGKLMIADKNNDGTFQLVQLMSTDPQDFLNEKYLPGSILS</sequence>
<proteinExistence type="predicted"/>
<evidence type="ECO:0000313" key="2">
    <source>
        <dbReference type="Proteomes" id="UP000269301"/>
    </source>
</evidence>
<dbReference type="OrthoDB" id="1683573at2"/>
<gene>
    <name evidence="1" type="ORF">D8M06_01645</name>
</gene>
<keyword evidence="2" id="KW-1185">Reference proteome</keyword>
<dbReference type="EMBL" id="RBZP01000001">
    <property type="protein sequence ID" value="RKQ37536.1"/>
    <property type="molecule type" value="Genomic_DNA"/>
</dbReference>
<dbReference type="Pfam" id="PF14035">
    <property type="entry name" value="YlzJ"/>
    <property type="match status" value="1"/>
</dbReference>
<dbReference type="Proteomes" id="UP000269301">
    <property type="component" value="Unassembled WGS sequence"/>
</dbReference>
<evidence type="ECO:0000313" key="1">
    <source>
        <dbReference type="EMBL" id="RKQ37536.1"/>
    </source>
</evidence>
<dbReference type="AlphaFoldDB" id="A0A495AC28"/>